<dbReference type="EMBL" id="PIPW01000003">
    <property type="protein sequence ID" value="RUO51982.1"/>
    <property type="molecule type" value="Genomic_DNA"/>
</dbReference>
<dbReference type="FunFam" id="3.30.70.860:FF:000001">
    <property type="entry name" value="UPF0234 protein YajQ"/>
    <property type="match status" value="1"/>
</dbReference>
<dbReference type="OrthoDB" id="9801447at2"/>
<dbReference type="NCBIfam" id="NF003819">
    <property type="entry name" value="PRK05412.1"/>
    <property type="match status" value="1"/>
</dbReference>
<organism evidence="4 5">
    <name type="scientific">Pseudidiomarina halophila</name>
    <dbReference type="NCBI Taxonomy" id="1449799"/>
    <lineage>
        <taxon>Bacteria</taxon>
        <taxon>Pseudomonadati</taxon>
        <taxon>Pseudomonadota</taxon>
        <taxon>Gammaproteobacteria</taxon>
        <taxon>Alteromonadales</taxon>
        <taxon>Idiomarinaceae</taxon>
        <taxon>Pseudidiomarina</taxon>
    </lineage>
</organism>
<dbReference type="AlphaFoldDB" id="A0A432XTD8"/>
<evidence type="ECO:0000313" key="4">
    <source>
        <dbReference type="EMBL" id="RUO51982.1"/>
    </source>
</evidence>
<evidence type="ECO:0000256" key="2">
    <source>
        <dbReference type="ARBA" id="ARBA00093450"/>
    </source>
</evidence>
<dbReference type="GO" id="GO:0000166">
    <property type="term" value="F:nucleotide binding"/>
    <property type="evidence" value="ECO:0007669"/>
    <property type="project" value="UniProtKB-UniRule"/>
</dbReference>
<keyword evidence="5" id="KW-1185">Reference proteome</keyword>
<comment type="caution">
    <text evidence="4">The sequence shown here is derived from an EMBL/GenBank/DDBJ whole genome shotgun (WGS) entry which is preliminary data.</text>
</comment>
<dbReference type="Proteomes" id="UP000287198">
    <property type="component" value="Unassembled WGS sequence"/>
</dbReference>
<reference evidence="5" key="1">
    <citation type="journal article" date="2018" name="Front. Microbiol.">
        <title>Genome-Based Analysis Reveals the Taxonomy and Diversity of the Family Idiomarinaceae.</title>
        <authorList>
            <person name="Liu Y."/>
            <person name="Lai Q."/>
            <person name="Shao Z."/>
        </authorList>
    </citation>
    <scope>NUCLEOTIDE SEQUENCE [LARGE SCALE GENOMIC DNA]</scope>
    <source>
        <strain evidence="5">BH195</strain>
    </source>
</reference>
<dbReference type="PANTHER" id="PTHR30476">
    <property type="entry name" value="UPF0234 PROTEIN YAJQ"/>
    <property type="match status" value="1"/>
</dbReference>
<dbReference type="SUPFAM" id="SSF89963">
    <property type="entry name" value="YajQ-like"/>
    <property type="match status" value="2"/>
</dbReference>
<evidence type="ECO:0000256" key="1">
    <source>
        <dbReference type="ARBA" id="ARBA00022741"/>
    </source>
</evidence>
<comment type="function">
    <text evidence="3">Nucleotide-binding protein.</text>
</comment>
<dbReference type="InterPro" id="IPR035570">
    <property type="entry name" value="UPF0234_N"/>
</dbReference>
<evidence type="ECO:0000256" key="3">
    <source>
        <dbReference type="HAMAP-Rule" id="MF_00632"/>
    </source>
</evidence>
<dbReference type="Pfam" id="PF04461">
    <property type="entry name" value="YajQ"/>
    <property type="match status" value="1"/>
</dbReference>
<name>A0A432XTD8_9GAMM</name>
<gene>
    <name evidence="4" type="ORF">CWI69_10095</name>
</gene>
<protein>
    <recommendedName>
        <fullName evidence="3">Nucleotide-binding protein CWI69_10095</fullName>
    </recommendedName>
</protein>
<dbReference type="Gene3D" id="3.30.70.860">
    <property type="match status" value="1"/>
</dbReference>
<proteinExistence type="inferred from homology"/>
<dbReference type="InterPro" id="IPR035571">
    <property type="entry name" value="UPF0234-like_C"/>
</dbReference>
<sequence length="161" mass="18074">MPSFDIVSEIDTVELKNAVDNANRELATRFDFRGVDARIELKELVVTLASESDFQVQQLHDIFANHCAKRNVSLAGSESPDQLTHSGKTYSTTVALKQGIDQVLAKKIVKLIKDSKLKVQASIQGDKVRVTGKKRDDLQQTMAMLREADIELPLQFENFRD</sequence>
<dbReference type="Gene3D" id="3.30.70.990">
    <property type="entry name" value="YajQ-like, domain 2"/>
    <property type="match status" value="1"/>
</dbReference>
<dbReference type="InterPro" id="IPR007551">
    <property type="entry name" value="YajQ/Smlt4090-like"/>
</dbReference>
<dbReference type="CDD" id="cd11740">
    <property type="entry name" value="YajQ_like"/>
    <property type="match status" value="1"/>
</dbReference>
<dbReference type="GO" id="GO:0005829">
    <property type="term" value="C:cytosol"/>
    <property type="evidence" value="ECO:0007669"/>
    <property type="project" value="TreeGrafter"/>
</dbReference>
<evidence type="ECO:0000313" key="5">
    <source>
        <dbReference type="Proteomes" id="UP000287198"/>
    </source>
</evidence>
<dbReference type="PANTHER" id="PTHR30476:SF0">
    <property type="entry name" value="UPF0234 PROTEIN YAJQ"/>
    <property type="match status" value="1"/>
</dbReference>
<keyword evidence="1 3" id="KW-0547">Nucleotide-binding</keyword>
<accession>A0A432XTD8</accession>
<dbReference type="InterPro" id="IPR036183">
    <property type="entry name" value="YajQ-like_sf"/>
</dbReference>
<dbReference type="RefSeq" id="WP_126764084.1">
    <property type="nucleotide sequence ID" value="NZ_JBHLTZ010000010.1"/>
</dbReference>
<dbReference type="HAMAP" id="MF_00632">
    <property type="entry name" value="UPF0234"/>
    <property type="match status" value="1"/>
</dbReference>
<comment type="similarity">
    <text evidence="2 3">Belongs to the YajQ family.</text>
</comment>